<evidence type="ECO:0000313" key="2">
    <source>
        <dbReference type="EMBL" id="GJH28800.1"/>
    </source>
</evidence>
<dbReference type="SUPFAM" id="SSF52540">
    <property type="entry name" value="P-loop containing nucleoside triphosphate hydrolases"/>
    <property type="match status" value="1"/>
</dbReference>
<feature type="compositionally biased region" description="Polar residues" evidence="1">
    <location>
        <begin position="109"/>
        <end position="119"/>
    </location>
</feature>
<dbReference type="EMBL" id="BPUS01000018">
    <property type="protein sequence ID" value="GJH28800.1"/>
    <property type="molecule type" value="Genomic_DNA"/>
</dbReference>
<organism evidence="2 3">
    <name type="scientific">Caballeronia novacaledonica</name>
    <dbReference type="NCBI Taxonomy" id="1544861"/>
    <lineage>
        <taxon>Bacteria</taxon>
        <taxon>Pseudomonadati</taxon>
        <taxon>Pseudomonadota</taxon>
        <taxon>Betaproteobacteria</taxon>
        <taxon>Burkholderiales</taxon>
        <taxon>Burkholderiaceae</taxon>
        <taxon>Caballeronia</taxon>
    </lineage>
</organism>
<dbReference type="AlphaFoldDB" id="A0AA37MIN1"/>
<dbReference type="Gene3D" id="3.40.50.300">
    <property type="entry name" value="P-loop containing nucleotide triphosphate hydrolases"/>
    <property type="match status" value="1"/>
</dbReference>
<feature type="region of interest" description="Disordered" evidence="1">
    <location>
        <begin position="109"/>
        <end position="148"/>
    </location>
</feature>
<protein>
    <submittedName>
        <fullName evidence="2">Uncharacterized protein</fullName>
    </submittedName>
</protein>
<sequence length="431" mass="47288">MNNAKGCSPRSILEVGEVFVAGGMPTITYNPRSQLNLEGQLRDAIKRLNKIILVVGATKSGKTVLVRRVLPLDEAIWVEGGAIREEGDFWQEIVNQLGISLETSTTIGESAENGTQNEGSAGIKPFGIGAEGKRTASSKDSTTRQDGFKRVETARSASLRVLKERKLTLVVDDFHYMTRELQSSIVRALKQPVFDRLKVVLLAVPHRVADAVKAESEIEGRVASVAVPDWHNPELVDIANSGFDALNVDVDAVEVQHLVDGAFSSPHLLQDLCSLLCKLGNVEETVQSSVALTPPKPLDILFKELASHMQPTAFSRIKKGPDRTNRLERALRNGSGSCDIYEAVLYSIIETGPASVVTYNELSAKIKEVLQPSAVPQQHEVTRVLEQMAKLAAEVGGAVPPLDYDKDLKVMHITDPFFRFYLKWGVERTWA</sequence>
<dbReference type="InterPro" id="IPR027417">
    <property type="entry name" value="P-loop_NTPase"/>
</dbReference>
<evidence type="ECO:0000313" key="3">
    <source>
        <dbReference type="Proteomes" id="UP001055111"/>
    </source>
</evidence>
<gene>
    <name evidence="2" type="ORF">CBA19CS42_29810</name>
</gene>
<reference evidence="2" key="1">
    <citation type="submission" date="2022-09" db="EMBL/GenBank/DDBJ databases">
        <title>Isolation and characterization of 3-chlorobenzoate degrading bacteria from soils in Shizuoka.</title>
        <authorList>
            <person name="Ifat A."/>
            <person name="Ogawa N."/>
            <person name="Kimbara K."/>
            <person name="Moriuchi R."/>
            <person name="Dohra H."/>
            <person name="Shintani M."/>
        </authorList>
    </citation>
    <scope>NUCLEOTIDE SEQUENCE</scope>
    <source>
        <strain evidence="2">19CS4-2</strain>
    </source>
</reference>
<proteinExistence type="predicted"/>
<evidence type="ECO:0000256" key="1">
    <source>
        <dbReference type="SAM" id="MobiDB-lite"/>
    </source>
</evidence>
<accession>A0AA37MIN1</accession>
<name>A0AA37MIN1_9BURK</name>
<comment type="caution">
    <text evidence="2">The sequence shown here is derived from an EMBL/GenBank/DDBJ whole genome shotgun (WGS) entry which is preliminary data.</text>
</comment>
<dbReference type="Proteomes" id="UP001055111">
    <property type="component" value="Unassembled WGS sequence"/>
</dbReference>
<dbReference type="RefSeq" id="WP_238215781.1">
    <property type="nucleotide sequence ID" value="NZ_BPUS01000018.1"/>
</dbReference>